<keyword evidence="4 9" id="KW-0963">Cytoplasm</keyword>
<dbReference type="PANTHER" id="PTHR10683">
    <property type="entry name" value="TRANSALDOLASE"/>
    <property type="match status" value="1"/>
</dbReference>
<keyword evidence="6 9" id="KW-0570">Pentose shunt</keyword>
<dbReference type="CDD" id="cd00956">
    <property type="entry name" value="Transaldolase_FSA"/>
    <property type="match status" value="1"/>
</dbReference>
<dbReference type="GO" id="GO:0016832">
    <property type="term" value="F:aldehyde-lyase activity"/>
    <property type="evidence" value="ECO:0007669"/>
    <property type="project" value="InterPro"/>
</dbReference>
<dbReference type="eggNOG" id="COG0176">
    <property type="taxonomic scope" value="Bacteria"/>
</dbReference>
<evidence type="ECO:0000256" key="9">
    <source>
        <dbReference type="HAMAP-Rule" id="MF_00494"/>
    </source>
</evidence>
<evidence type="ECO:0000256" key="2">
    <source>
        <dbReference type="ARBA" id="ARBA00004857"/>
    </source>
</evidence>
<keyword evidence="7 9" id="KW-0704">Schiff base</keyword>
<dbReference type="GO" id="GO:0005975">
    <property type="term" value="P:carbohydrate metabolic process"/>
    <property type="evidence" value="ECO:0007669"/>
    <property type="project" value="InterPro"/>
</dbReference>
<dbReference type="RefSeq" id="WP_013494580.1">
    <property type="nucleotide sequence ID" value="NC_014831.1"/>
</dbReference>
<dbReference type="GO" id="GO:0004801">
    <property type="term" value="F:transaldolase activity"/>
    <property type="evidence" value="ECO:0007669"/>
    <property type="project" value="UniProtKB-UniRule"/>
</dbReference>
<dbReference type="GO" id="GO:0005737">
    <property type="term" value="C:cytoplasm"/>
    <property type="evidence" value="ECO:0007669"/>
    <property type="project" value="UniProtKB-SubCell"/>
</dbReference>
<dbReference type="HAMAP" id="MF_00494">
    <property type="entry name" value="Transaldolase_3b"/>
    <property type="match status" value="1"/>
</dbReference>
<organism evidence="10 11">
    <name type="scientific">Thermaerobacter marianensis (strain ATCC 700841 / DSM 12885 / JCM 10246 / 7p75a)</name>
    <dbReference type="NCBI Taxonomy" id="644966"/>
    <lineage>
        <taxon>Bacteria</taxon>
        <taxon>Bacillati</taxon>
        <taxon>Bacillota</taxon>
        <taxon>Clostridia</taxon>
        <taxon>Eubacteriales</taxon>
        <taxon>Clostridiales Family XVII. Incertae Sedis</taxon>
        <taxon>Thermaerobacter</taxon>
    </lineage>
</organism>
<dbReference type="OrthoDB" id="9807051at2"/>
<evidence type="ECO:0000256" key="3">
    <source>
        <dbReference type="ARBA" id="ARBA00005740"/>
    </source>
</evidence>
<dbReference type="FunFam" id="3.20.20.70:FF:000018">
    <property type="entry name" value="Probable transaldolase"/>
    <property type="match status" value="1"/>
</dbReference>
<reference evidence="10 11" key="1">
    <citation type="journal article" date="2010" name="Stand. Genomic Sci.">
        <title>Complete genome sequence of Thermaerobacter marianensis type strain (7p75a).</title>
        <authorList>
            <person name="Han C."/>
            <person name="Gu W."/>
            <person name="Zhang X."/>
            <person name="Lapidus A."/>
            <person name="Nolan M."/>
            <person name="Copeland A."/>
            <person name="Lucas S."/>
            <person name="Del Rio T.G."/>
            <person name="Tice H."/>
            <person name="Cheng J.F."/>
            <person name="Tapia R."/>
            <person name="Goodwin L."/>
            <person name="Pitluck S."/>
            <person name="Pagani I."/>
            <person name="Ivanova N."/>
            <person name="Mavromatis K."/>
            <person name="Mikhailova N."/>
            <person name="Pati A."/>
            <person name="Chen A."/>
            <person name="Palaniappan K."/>
            <person name="Land M."/>
            <person name="Hauser L."/>
            <person name="Chang Y.J."/>
            <person name="Jeffries C.D."/>
            <person name="Schneider S."/>
            <person name="Rohde M."/>
            <person name="Goker M."/>
            <person name="Pukall R."/>
            <person name="Woyke T."/>
            <person name="Bristow J."/>
            <person name="Eisen J.A."/>
            <person name="Markowitz V."/>
            <person name="Hugenholtz P."/>
            <person name="Kyrpides N.C."/>
            <person name="Klenk H.P."/>
            <person name="Detter J.C."/>
        </authorList>
    </citation>
    <scope>NUCLEOTIDE SEQUENCE [LARGE SCALE GENOMIC DNA]</scope>
    <source>
        <strain evidence="11">ATCC 700841 / DSM 12885 / JCM 10246 / 7p75a</strain>
    </source>
</reference>
<keyword evidence="5 9" id="KW-0808">Transferase</keyword>
<dbReference type="InterPro" id="IPR022999">
    <property type="entry name" value="Transaldolase_3B"/>
</dbReference>
<dbReference type="Proteomes" id="UP000008915">
    <property type="component" value="Chromosome"/>
</dbReference>
<dbReference type="PANTHER" id="PTHR10683:SF40">
    <property type="entry name" value="FRUCTOSE-6-PHOSPHATE ALDOLASE 1-RELATED"/>
    <property type="match status" value="1"/>
</dbReference>
<evidence type="ECO:0000256" key="1">
    <source>
        <dbReference type="ARBA" id="ARBA00004496"/>
    </source>
</evidence>
<dbReference type="HOGENOM" id="CLU_079764_0_0_9"/>
<evidence type="ECO:0000313" key="10">
    <source>
        <dbReference type="EMBL" id="ADU50275.1"/>
    </source>
</evidence>
<keyword evidence="11" id="KW-1185">Reference proteome</keyword>
<gene>
    <name evidence="9" type="primary">tal</name>
    <name evidence="10" type="ordered locus">Tmar_0150</name>
</gene>
<evidence type="ECO:0000256" key="7">
    <source>
        <dbReference type="ARBA" id="ARBA00023270"/>
    </source>
</evidence>
<dbReference type="InterPro" id="IPR004731">
    <property type="entry name" value="Transaldolase_3B/F6P_aldolase"/>
</dbReference>
<comment type="subcellular location">
    <subcellularLocation>
        <location evidence="1 9">Cytoplasm</location>
    </subcellularLocation>
</comment>
<name>E6SLK8_THEM7</name>
<dbReference type="InterPro" id="IPR018225">
    <property type="entry name" value="Transaldolase_AS"/>
</dbReference>
<dbReference type="EMBL" id="CP002344">
    <property type="protein sequence ID" value="ADU50275.1"/>
    <property type="molecule type" value="Genomic_DNA"/>
</dbReference>
<dbReference type="InterPro" id="IPR013785">
    <property type="entry name" value="Aldolase_TIM"/>
</dbReference>
<sequence length="228" mass="23817">MELFLDTAQVDEVRRATAWGVVTGVTTNPTLMARAGGDPEEILKAIASLVPGPISAEVIATDAEGMVREGRHLASLANNIVVKVPMTPAGLEATYRLSREGIRVNVTLVFQPGQALLAARAGATFVSPFVGRLDDVGEDGIGLVADIVEIFRAQGLSTRVLAASIRHPRHVIEAARVGADIATMPMGVLEQLMRHPLTDAGLARFLADWEAARKARAGAGAAGAGGGR</sequence>
<evidence type="ECO:0000256" key="6">
    <source>
        <dbReference type="ARBA" id="ARBA00023126"/>
    </source>
</evidence>
<dbReference type="UniPathway" id="UPA00115">
    <property type="reaction ID" value="UER00414"/>
</dbReference>
<evidence type="ECO:0000256" key="5">
    <source>
        <dbReference type="ARBA" id="ARBA00022679"/>
    </source>
</evidence>
<reference evidence="11" key="2">
    <citation type="journal article" date="2010" name="Stand. Genomic Sci.">
        <title>Complete genome sequence of Thermaerobacter marianensis type strain (7p75aT).</title>
        <authorList>
            <person name="Han C."/>
            <person name="Gu W."/>
            <person name="Zhang X."/>
            <person name="Lapidus A."/>
            <person name="Nolan M."/>
            <person name="Copeland A."/>
            <person name="Lucas S."/>
            <person name="Glavina Del Rio T."/>
            <person name="Tice H."/>
            <person name="Cheng J."/>
            <person name="Tapia R."/>
            <person name="Goodwin L."/>
            <person name="Pitluck S."/>
            <person name="Pagani I."/>
            <person name="Ivanova N."/>
            <person name="Mavromatis K."/>
            <person name="Mikhailova N."/>
            <person name="Pati A."/>
            <person name="Chen A."/>
            <person name="Palaniappan K."/>
            <person name="Land M."/>
            <person name="Hauser L."/>
            <person name="Chang Y."/>
            <person name="Jeffries C."/>
            <person name="Schneider S."/>
            <person name="Rohde M."/>
            <person name="Goker M."/>
            <person name="Pukall R."/>
            <person name="Woyke T."/>
            <person name="Bristow J."/>
            <person name="Eisen J."/>
            <person name="Markowitz V."/>
            <person name="Hugenholtz P."/>
            <person name="Kyrpides N."/>
            <person name="Klenk H."/>
            <person name="Detter J."/>
        </authorList>
    </citation>
    <scope>NUCLEOTIDE SEQUENCE [LARGE SCALE GENOMIC DNA]</scope>
    <source>
        <strain evidence="11">ATCC 700841 / DSM 12885 / JCM 10246 / 7p75a</strain>
    </source>
</reference>
<dbReference type="GO" id="GO:0006098">
    <property type="term" value="P:pentose-phosphate shunt"/>
    <property type="evidence" value="ECO:0007669"/>
    <property type="project" value="UniProtKB-UniRule"/>
</dbReference>
<dbReference type="EC" id="2.2.1.2" evidence="9"/>
<dbReference type="STRING" id="644966.Tmar_0150"/>
<evidence type="ECO:0000256" key="8">
    <source>
        <dbReference type="ARBA" id="ARBA00048810"/>
    </source>
</evidence>
<dbReference type="SUPFAM" id="SSF51569">
    <property type="entry name" value="Aldolase"/>
    <property type="match status" value="1"/>
</dbReference>
<dbReference type="AlphaFoldDB" id="E6SLK8"/>
<proteinExistence type="inferred from homology"/>
<protein>
    <recommendedName>
        <fullName evidence="9">Probable transaldolase</fullName>
        <ecNumber evidence="9">2.2.1.2</ecNumber>
    </recommendedName>
</protein>
<evidence type="ECO:0000256" key="4">
    <source>
        <dbReference type="ARBA" id="ARBA00022490"/>
    </source>
</evidence>
<comment type="catalytic activity">
    <reaction evidence="8 9">
        <text>D-sedoheptulose 7-phosphate + D-glyceraldehyde 3-phosphate = D-erythrose 4-phosphate + beta-D-fructose 6-phosphate</text>
        <dbReference type="Rhea" id="RHEA:17053"/>
        <dbReference type="ChEBI" id="CHEBI:16897"/>
        <dbReference type="ChEBI" id="CHEBI:57483"/>
        <dbReference type="ChEBI" id="CHEBI:57634"/>
        <dbReference type="ChEBI" id="CHEBI:59776"/>
        <dbReference type="EC" id="2.2.1.2"/>
    </reaction>
</comment>
<comment type="function">
    <text evidence="9">Transaldolase is important for the balance of metabolites in the pentose-phosphate pathway.</text>
</comment>
<feature type="active site" description="Schiff-base intermediate with substrate" evidence="9">
    <location>
        <position position="83"/>
    </location>
</feature>
<comment type="similarity">
    <text evidence="3 9">Belongs to the transaldolase family. Type 3B subfamily.</text>
</comment>
<accession>E6SLK8</accession>
<dbReference type="PROSITE" id="PS01054">
    <property type="entry name" value="TRANSALDOLASE_1"/>
    <property type="match status" value="1"/>
</dbReference>
<dbReference type="Pfam" id="PF00923">
    <property type="entry name" value="TAL_FSA"/>
    <property type="match status" value="1"/>
</dbReference>
<dbReference type="InterPro" id="IPR033919">
    <property type="entry name" value="TSA/FSA_arc/bac"/>
</dbReference>
<dbReference type="Gene3D" id="3.20.20.70">
    <property type="entry name" value="Aldolase class I"/>
    <property type="match status" value="1"/>
</dbReference>
<evidence type="ECO:0000313" key="11">
    <source>
        <dbReference type="Proteomes" id="UP000008915"/>
    </source>
</evidence>
<comment type="pathway">
    <text evidence="2 9">Carbohydrate degradation; pentose phosphate pathway; D-glyceraldehyde 3-phosphate and beta-D-fructose 6-phosphate from D-ribose 5-phosphate and D-xylulose 5-phosphate (non-oxidative stage): step 2/3.</text>
</comment>
<dbReference type="InterPro" id="IPR001585">
    <property type="entry name" value="TAL/FSA"/>
</dbReference>
<dbReference type="NCBIfam" id="TIGR00875">
    <property type="entry name" value="fsa_talC_mipB"/>
    <property type="match status" value="1"/>
</dbReference>
<dbReference type="KEGG" id="tmr:Tmar_0150"/>